<sequence length="2446" mass="262158">MASFKTKTQKAIALLLCLGMLGGMIPAGAADTALPTDEGDAPAISLTAERAGQRIEDSDDAVVWSGDDWSPWTYDSGSGATTHYGNTVGSTVTVTFTGAGIAVYGKKAFNGPIMTAAVDDGDAVDVDFYGDGEGGNEQLVYEVTGLENAEHTLVLTFTDRANENAEKSSLGDYQAEINYFVVSDETSVEPGPTEPGDPDVGVADGAIHDIWSQDPATVKGTGAICEIKDGERHLKADATNGNATAAASYPAVFIDETMSAALKGVGADGTAFLEVTFKPTVADTRLGLYLNYENPGKGFFVGADATGWFWQTYDGGSNAWYQGSRVAAPGVGTEATLRLEWTGSSLTKATVNGKDLFQNMPVDFSSVVVSEENQGRVGFKAGVYGSSITEYMLSDIHYTGQAKVEGRSVSGTVTDGEKPVANAVVTLNGKQDVTNGSGEFTITDLTTGTYTMTVAADGYEDASQQVEISDADVTGLNVVLTALKIETATLSTEAMDVVVDTAFPRVIQYNMKGANDGKTFYGQVTQLDTLKINGVSVKPVVTAQTEGSKITYTMTVQDEGNNIDAVITAEMVAQGNTLAFNITDLTYGEKADKVNHPVESIEIPNHSLISVRSTQAGAELAAARLGSSTIQSGDTFLAVDGDLNVNSVNNQGYMYAFLSNSELSAGISSNSDAGSGAAGSNNYRLTVTAQDRGTYKTVGVGSSLWYLDRKISSSDATQASYANLTDEEKVVGIRAGIDEMPYVKVVITGDENSDETVDWQDAAIAARDQEIIHIPAYSDSVRDLVTTRISMNFQSEAPNPFLTALDNVKRVALNSDGLGQSVLLKGYANEGHDSGHPDYYDIGRRIGGVEDMLTMLTEGHKYGAEFGIHVNASEFYPEAKAFNEDMVKRNGQLLSYGWNWLDQGIGINGVYDLASGNRNERFDKLYELVGDNLDYVYVDVWGNNTSGTEDAWQTRKLSNEITSNEWRIVHEWGYANEWDSTFQHWVTDFTYGGYDQKGKLNSEIMRFMLNSYKDSFPPDFPTYGGASNAPLLGGPVMQGFEGWQGDVEYDLFIDNLYNQMLPTKFLQHYDIMKWVDNDEAASIPYGTSSGGFSENQRSQWTPEVQITLQSEDRTDTVVVTRGSDSEINDTYSYDTPANKLEYRSRTITLNGKEILRGASDPGDFTSNAPAGNLQYLIPWYWDENGDVVSAENEKLYHYNLVDGESTWDLPDGWTDLANVKVYELTDQGRTNETVVEVKDGRITLTAEAGVPYVVVKGDKGAPAPDVTYTAAGMHLTDVSFNGVLTDSWTVTGAAERAVTSHLTPMLKMSGEATVSQKITDLVAGQKYAVYVGVDNRSDAKASITITCGDEVLASNYTLRSIARNYISSYIHHNGNPTESGSSYFQNMYVFFTAPESGDVVLTLSREAGEGNTYFDDVRVVANESDLYTYDEEGNIVAFYQDFENEAQGLFPFVMSGAQGIADGRNHLSELHAPYTQAGWDVKKMDDVLDGNWSVKINGLVGYNNAIYYTIPQNFHFEPGVTYNVSFKYQMGSEGTYEVVYGSGAYNNSTATAVPLKMSLGETATCTFTIIGDESGQTWFGIRSTGKGANTQGTSGAAADFGGYKDFVLDDLSITVSEVSKGDLSQLVTEGSAMLEGDYTGDWAAFQAALSAAKDVLNNPEATQEAVTQAATELERTMLNLTRLVTKLTGVVADAEGNPVAGATVTLENSGYRPTGATCVTDAQGRYEFDWLSAERYMVKVTAQGYDVITVDAGTLTAGETNQKDVTLATKTGSGYVNTFDSGDVSMIQPLAGNAGDGANEVIEAVDYNGSKALKVTFKSTERNSVVDQTLSMKNGTVEMDVTPLTTGSRFGVTLRGNGMNSRIFIGTFDSANGWGWEYFGSGNLWSSTVQGPGLYVGVTTHIKVTLKDNNISLWVDGVQLMDEVAMSNPPSEAGYVGINMGRNADAAFIIDNLSITPADEAAEDTAPISGQILNSANEPVVGAQITVTEKNTRASDVVTSTVTGGDGRFTTVPLAAGDYVLTVTAAGYDTITMEATVAGGEAVALEAAKLAVDDSVLQSLYDQHKNDAQGSYTDQSWKAFQDALAQAEEALKSGDDQALLAAYEALETAINSLTIADKTELYALYDECAAMANSGYSDSSWLAFRRALSDAVDVLLDGSATQTQVDEAFNALKIARDGLSDESSSVMQYNIVATAGEGGTISPRGSVWVPMNTSRTFTITANEGYVISDVLVDGKSVGAVSSYTFEKVNGRHTIEAKFAPAGEVSEETFTDVDMDAWYGKAVVYVTDNGIMNGTSATTFAPGMNLTRSMMAQILYNMEKQPTVTGSNPFNDVPAGQWYTDAVVWAAANDIVNGYNGSFQPDDSITREQMAAILYRYAQYKGEDTSAAGSLESFSDGSATSGWAKEAMAWAVGAGVIGGKGNGVLDPTGTATRAEVAQIMMNFLETK</sequence>
<organism evidence="4 5">
    <name type="scientific">Pseudoflavonifractor intestinihominis</name>
    <dbReference type="NCBI Taxonomy" id="3133171"/>
    <lineage>
        <taxon>Bacteria</taxon>
        <taxon>Bacillati</taxon>
        <taxon>Bacillota</taxon>
        <taxon>Clostridia</taxon>
        <taxon>Eubacteriales</taxon>
        <taxon>Oscillospiraceae</taxon>
        <taxon>Pseudoflavonifractor</taxon>
    </lineage>
</organism>
<dbReference type="Pfam" id="PF12905">
    <property type="entry name" value="Glyco_hydro_101"/>
    <property type="match status" value="1"/>
</dbReference>
<dbReference type="InterPro" id="IPR040633">
    <property type="entry name" value="Gal_mutarotas_3"/>
</dbReference>
<dbReference type="Pfam" id="PF17451">
    <property type="entry name" value="Glyco_hyd_101C"/>
    <property type="match status" value="1"/>
</dbReference>
<dbReference type="Gene3D" id="2.70.98.10">
    <property type="match status" value="1"/>
</dbReference>
<name>A0ABV1EDH6_9FIRM</name>
<dbReference type="Gene3D" id="3.20.20.80">
    <property type="entry name" value="Glycosidases"/>
    <property type="match status" value="1"/>
</dbReference>
<dbReference type="Gene3D" id="2.60.120.260">
    <property type="entry name" value="Galactose-binding domain-like"/>
    <property type="match status" value="3"/>
</dbReference>
<dbReference type="Pfam" id="PF17974">
    <property type="entry name" value="GalBD_like"/>
    <property type="match status" value="1"/>
</dbReference>
<protein>
    <submittedName>
        <fullName evidence="4">Endo-alpha-N-acetylgalactosaminidase family protein</fullName>
    </submittedName>
</protein>
<dbReference type="InterPro" id="IPR049314">
    <property type="entry name" value="GH101_dom-5"/>
</dbReference>
<dbReference type="Proteomes" id="UP001464378">
    <property type="component" value="Unassembled WGS sequence"/>
</dbReference>
<dbReference type="InterPro" id="IPR013784">
    <property type="entry name" value="Carb-bd-like_fold"/>
</dbReference>
<dbReference type="Pfam" id="PF21466">
    <property type="entry name" value="GH101_dom-5"/>
    <property type="match status" value="1"/>
</dbReference>
<evidence type="ECO:0000259" key="3">
    <source>
        <dbReference type="PROSITE" id="PS51272"/>
    </source>
</evidence>
<dbReference type="InterPro" id="IPR008969">
    <property type="entry name" value="CarboxyPept-like_regulatory"/>
</dbReference>
<dbReference type="InterPro" id="IPR014718">
    <property type="entry name" value="GH-type_carb-bd"/>
</dbReference>
<accession>A0ABV1EDH6</accession>
<keyword evidence="1" id="KW-0677">Repeat</keyword>
<dbReference type="SUPFAM" id="SSF49899">
    <property type="entry name" value="Concanavalin A-like lectins/glucanases"/>
    <property type="match status" value="1"/>
</dbReference>
<proteinExistence type="predicted"/>
<keyword evidence="5" id="KW-1185">Reference proteome</keyword>
<dbReference type="Pfam" id="PF13620">
    <property type="entry name" value="CarboxypepD_reg"/>
    <property type="match status" value="3"/>
</dbReference>
<reference evidence="4 5" key="1">
    <citation type="submission" date="2024-03" db="EMBL/GenBank/DDBJ databases">
        <title>Human intestinal bacterial collection.</title>
        <authorList>
            <person name="Pauvert C."/>
            <person name="Hitch T.C.A."/>
            <person name="Clavel T."/>
        </authorList>
    </citation>
    <scope>NUCLEOTIDE SEQUENCE [LARGE SCALE GENOMIC DNA]</scope>
    <source>
        <strain evidence="4 5">CLA-AP-H29</strain>
    </source>
</reference>
<dbReference type="CDD" id="cd14244">
    <property type="entry name" value="GH_101_like"/>
    <property type="match status" value="1"/>
</dbReference>
<dbReference type="InterPro" id="IPR040575">
    <property type="entry name" value="GH101_N"/>
</dbReference>
<evidence type="ECO:0000256" key="2">
    <source>
        <dbReference type="SAM" id="SignalP"/>
    </source>
</evidence>
<dbReference type="InterPro" id="IPR013320">
    <property type="entry name" value="ConA-like_dom_sf"/>
</dbReference>
<dbReference type="RefSeq" id="WP_349232599.1">
    <property type="nucleotide sequence ID" value="NZ_JBBMFK010000036.1"/>
</dbReference>
<dbReference type="SUPFAM" id="SSF49452">
    <property type="entry name" value="Starch-binding domain-like"/>
    <property type="match status" value="2"/>
</dbReference>
<feature type="domain" description="SLH" evidence="3">
    <location>
        <begin position="2325"/>
        <end position="2387"/>
    </location>
</feature>
<dbReference type="Gene3D" id="2.60.40.1180">
    <property type="entry name" value="Golgi alpha-mannosidase II"/>
    <property type="match status" value="1"/>
</dbReference>
<dbReference type="InterPro" id="IPR001119">
    <property type="entry name" value="SLH_dom"/>
</dbReference>
<evidence type="ECO:0000256" key="1">
    <source>
        <dbReference type="ARBA" id="ARBA00022737"/>
    </source>
</evidence>
<feature type="domain" description="SLH" evidence="3">
    <location>
        <begin position="2390"/>
        <end position="2446"/>
    </location>
</feature>
<dbReference type="EMBL" id="JBBMFK010000036">
    <property type="protein sequence ID" value="MEQ2444914.1"/>
    <property type="molecule type" value="Genomic_DNA"/>
</dbReference>
<dbReference type="InterPro" id="IPR040502">
    <property type="entry name" value="GH101_dom-6"/>
</dbReference>
<feature type="signal peptide" evidence="2">
    <location>
        <begin position="1"/>
        <end position="29"/>
    </location>
</feature>
<gene>
    <name evidence="4" type="ORF">WMO64_15780</name>
</gene>
<dbReference type="InterPro" id="IPR035364">
    <property type="entry name" value="Beta_sandwich_GH101"/>
</dbReference>
<feature type="domain" description="SLH" evidence="3">
    <location>
        <begin position="2265"/>
        <end position="2324"/>
    </location>
</feature>
<dbReference type="Gene3D" id="1.20.1270.70">
    <property type="entry name" value="Designed single chain three-helix bundle"/>
    <property type="match status" value="2"/>
</dbReference>
<dbReference type="Pfam" id="PF18080">
    <property type="entry name" value="Gal_mutarotas_3"/>
    <property type="match status" value="1"/>
</dbReference>
<keyword evidence="2" id="KW-0732">Signal</keyword>
<feature type="chain" id="PRO_5045217912" evidence="2">
    <location>
        <begin position="30"/>
        <end position="2446"/>
    </location>
</feature>
<dbReference type="SUPFAM" id="SSF49464">
    <property type="entry name" value="Carboxypeptidase regulatory domain-like"/>
    <property type="match status" value="1"/>
</dbReference>
<dbReference type="Pfam" id="PF00395">
    <property type="entry name" value="SLH"/>
    <property type="match status" value="3"/>
</dbReference>
<dbReference type="Pfam" id="PF17995">
    <property type="entry name" value="GH101_N"/>
    <property type="match status" value="1"/>
</dbReference>
<evidence type="ECO:0000313" key="4">
    <source>
        <dbReference type="EMBL" id="MEQ2444914.1"/>
    </source>
</evidence>
<dbReference type="PROSITE" id="PS51272">
    <property type="entry name" value="SLH"/>
    <property type="match status" value="3"/>
</dbReference>
<dbReference type="InterPro" id="IPR025706">
    <property type="entry name" value="Endoa_GalNAc"/>
</dbReference>
<dbReference type="Pfam" id="PF07554">
    <property type="entry name" value="FIVAR"/>
    <property type="match status" value="2"/>
</dbReference>
<dbReference type="InterPro" id="IPR013780">
    <property type="entry name" value="Glyco_hydro_b"/>
</dbReference>
<evidence type="ECO:0000313" key="5">
    <source>
        <dbReference type="Proteomes" id="UP001464378"/>
    </source>
</evidence>
<comment type="caution">
    <text evidence="4">The sequence shown here is derived from an EMBL/GenBank/DDBJ whole genome shotgun (WGS) entry which is preliminary data.</text>
</comment>
<dbReference type="Gene3D" id="2.60.40.1120">
    <property type="entry name" value="Carboxypeptidase-like, regulatory domain"/>
    <property type="match status" value="3"/>
</dbReference>
<dbReference type="Gene3D" id="2.60.120.870">
    <property type="match status" value="2"/>
</dbReference>
<dbReference type="Gene3D" id="1.20.1270.90">
    <property type="entry name" value="AF1782-like"/>
    <property type="match status" value="1"/>
</dbReference>